<accession>A0A2I9D4G1</accession>
<organism evidence="2 3">
    <name type="scientific">Deinococcus aerius</name>
    <dbReference type="NCBI Taxonomy" id="200253"/>
    <lineage>
        <taxon>Bacteria</taxon>
        <taxon>Thermotogati</taxon>
        <taxon>Deinococcota</taxon>
        <taxon>Deinococci</taxon>
        <taxon>Deinococcales</taxon>
        <taxon>Deinococcaceae</taxon>
        <taxon>Deinococcus</taxon>
    </lineage>
</organism>
<dbReference type="OrthoDB" id="74302at2"/>
<name>A0A2I9D4G1_9DEIO</name>
<keyword evidence="3" id="KW-1185">Reference proteome</keyword>
<evidence type="ECO:0000256" key="1">
    <source>
        <dbReference type="SAM" id="MobiDB-lite"/>
    </source>
</evidence>
<dbReference type="InterPro" id="IPR021377">
    <property type="entry name" value="DUF3006"/>
</dbReference>
<evidence type="ECO:0008006" key="4">
    <source>
        <dbReference type="Google" id="ProtNLM"/>
    </source>
</evidence>
<protein>
    <recommendedName>
        <fullName evidence="4">DUF3006 domain-containing protein</fullName>
    </recommendedName>
</protein>
<dbReference type="Pfam" id="PF11213">
    <property type="entry name" value="DUF3006"/>
    <property type="match status" value="1"/>
</dbReference>
<gene>
    <name evidence="2" type="ORF">DAERI_050045</name>
</gene>
<dbReference type="AlphaFoldDB" id="A0A2I9D4G1"/>
<feature type="compositionally biased region" description="Basic and acidic residues" evidence="1">
    <location>
        <begin position="81"/>
        <end position="92"/>
    </location>
</feature>
<feature type="region of interest" description="Disordered" evidence="1">
    <location>
        <begin position="81"/>
        <end position="106"/>
    </location>
</feature>
<dbReference type="EMBL" id="BFAG01000005">
    <property type="protein sequence ID" value="GBF05536.1"/>
    <property type="molecule type" value="Genomic_DNA"/>
</dbReference>
<comment type="caution">
    <text evidence="2">The sequence shown here is derived from an EMBL/GenBank/DDBJ whole genome shotgun (WGS) entry which is preliminary data.</text>
</comment>
<dbReference type="Proteomes" id="UP000236569">
    <property type="component" value="Unassembled WGS sequence"/>
</dbReference>
<reference evidence="3" key="1">
    <citation type="submission" date="2018-01" db="EMBL/GenBank/DDBJ databases">
        <title>Draft Genome Sequence of the Radioresistant Bacterium Deinococcus aerius TR0125, Isolated from the Higher Atmosphere above Japan.</title>
        <authorList>
            <person name="Satoh K."/>
            <person name="Arai H."/>
            <person name="Sanzen T."/>
            <person name="Kawaguchi Y."/>
            <person name="Hayashi H."/>
            <person name="Yokobori S."/>
            <person name="Yamagishi A."/>
            <person name="Oono Y."/>
            <person name="Narumi I."/>
        </authorList>
    </citation>
    <scope>NUCLEOTIDE SEQUENCE [LARGE SCALE GENOMIC DNA]</scope>
    <source>
        <strain evidence="3">TR0125</strain>
    </source>
</reference>
<evidence type="ECO:0000313" key="3">
    <source>
        <dbReference type="Proteomes" id="UP000236569"/>
    </source>
</evidence>
<sequence>MAAVRYAGDVKEGQRGAQERWTVDGIEDSPHGPMARVEREDGLTFDVPLHVLPEGVREGDVLGVLDGPDGVTVERLPAETRARREEAQRRLEALNSTPGAGEEIDL</sequence>
<evidence type="ECO:0000313" key="2">
    <source>
        <dbReference type="EMBL" id="GBF05536.1"/>
    </source>
</evidence>
<proteinExistence type="predicted"/>